<dbReference type="AlphaFoldDB" id="A0A934HZ34"/>
<protein>
    <submittedName>
        <fullName evidence="1">Pilus assembly protein PilM</fullName>
    </submittedName>
</protein>
<sequence length="196" mass="22492">MFQRNIFSLDIGSQNTKIVIGKHQKNKLYIDRAIIVDTPLHCIEDGNIVDKLRLSQEIKNTLGINSIKTRDATCTTNSTTIINREITIPKAEDSELETMVNFEIQQYLPIIMEDYLIQYKVLETIQDDNFENSLNKLKVLVVVYPKHMAEGYFETLKAADLKPSVLDVNFNSINKLLKNDIEINGEKHTINKQLPL</sequence>
<dbReference type="RefSeq" id="WP_211143282.1">
    <property type="nucleotide sequence ID" value="NZ_JAEEGB010000015.1"/>
</dbReference>
<dbReference type="Pfam" id="PF11104">
    <property type="entry name" value="PilM_2"/>
    <property type="match status" value="1"/>
</dbReference>
<organism evidence="1 2">
    <name type="scientific">Clostridium aciditolerans</name>
    <dbReference type="NCBI Taxonomy" id="339861"/>
    <lineage>
        <taxon>Bacteria</taxon>
        <taxon>Bacillati</taxon>
        <taxon>Bacillota</taxon>
        <taxon>Clostridia</taxon>
        <taxon>Eubacteriales</taxon>
        <taxon>Clostridiaceae</taxon>
        <taxon>Clostridium</taxon>
    </lineage>
</organism>
<evidence type="ECO:0000313" key="2">
    <source>
        <dbReference type="Proteomes" id="UP000622687"/>
    </source>
</evidence>
<keyword evidence="2" id="KW-1185">Reference proteome</keyword>
<dbReference type="InterPro" id="IPR043129">
    <property type="entry name" value="ATPase_NBD"/>
</dbReference>
<dbReference type="Gene3D" id="3.30.420.40">
    <property type="match status" value="1"/>
</dbReference>
<comment type="caution">
    <text evidence="1">The sequence shown here is derived from an EMBL/GenBank/DDBJ whole genome shotgun (WGS) entry which is preliminary data.</text>
</comment>
<dbReference type="Proteomes" id="UP000622687">
    <property type="component" value="Unassembled WGS sequence"/>
</dbReference>
<accession>A0A934HZ34</accession>
<dbReference type="PANTHER" id="PTHR32432:SF3">
    <property type="entry name" value="ETHANOLAMINE UTILIZATION PROTEIN EUTJ"/>
    <property type="match status" value="1"/>
</dbReference>
<reference evidence="1" key="1">
    <citation type="submission" date="2020-12" db="EMBL/GenBank/DDBJ databases">
        <title>Clostridium thailandense sp. nov., a novel acetogenic bacterium isolated from peat land soil in Thailand.</title>
        <authorList>
            <person name="Chaikitkaew S."/>
            <person name="Birkeland N.K."/>
        </authorList>
    </citation>
    <scope>NUCLEOTIDE SEQUENCE</scope>
    <source>
        <strain evidence="1">DSM 17425</strain>
    </source>
</reference>
<dbReference type="PANTHER" id="PTHR32432">
    <property type="entry name" value="CELL DIVISION PROTEIN FTSA-RELATED"/>
    <property type="match status" value="1"/>
</dbReference>
<dbReference type="SUPFAM" id="SSF53067">
    <property type="entry name" value="Actin-like ATPase domain"/>
    <property type="match status" value="1"/>
</dbReference>
<dbReference type="EMBL" id="JAEEGB010000015">
    <property type="protein sequence ID" value="MBI6873864.1"/>
    <property type="molecule type" value="Genomic_DNA"/>
</dbReference>
<evidence type="ECO:0000313" key="1">
    <source>
        <dbReference type="EMBL" id="MBI6873864.1"/>
    </source>
</evidence>
<dbReference type="InterPro" id="IPR005883">
    <property type="entry name" value="PilM"/>
</dbReference>
<proteinExistence type="predicted"/>
<name>A0A934HZ34_9CLOT</name>
<gene>
    <name evidence="1" type="primary">pilM</name>
    <name evidence="1" type="ORF">I6U51_14350</name>
</gene>
<dbReference type="InterPro" id="IPR050696">
    <property type="entry name" value="FtsA/MreB"/>
</dbReference>